<dbReference type="AlphaFoldDB" id="X0V7P2"/>
<dbReference type="Gene3D" id="3.40.50.300">
    <property type="entry name" value="P-loop containing nucleotide triphosphate hydrolases"/>
    <property type="match status" value="1"/>
</dbReference>
<proteinExistence type="predicted"/>
<dbReference type="CDD" id="cd00267">
    <property type="entry name" value="ABC_ATPase"/>
    <property type="match status" value="1"/>
</dbReference>
<gene>
    <name evidence="1" type="ORF">S01H1_44439</name>
</gene>
<protein>
    <recommendedName>
        <fullName evidence="2">RecF/RecN/SMC N-terminal domain-containing protein</fullName>
    </recommendedName>
</protein>
<accession>X0V7P2</accession>
<dbReference type="PANTHER" id="PTHR32114">
    <property type="entry name" value="ABC TRANSPORTER ABCH.3"/>
    <property type="match status" value="1"/>
</dbReference>
<dbReference type="InterPro" id="IPR027417">
    <property type="entry name" value="P-loop_NTPase"/>
</dbReference>
<dbReference type="Pfam" id="PF13558">
    <property type="entry name" value="SbcC_Walker_B"/>
    <property type="match status" value="1"/>
</dbReference>
<evidence type="ECO:0000313" key="1">
    <source>
        <dbReference type="EMBL" id="GAG07387.1"/>
    </source>
</evidence>
<reference evidence="1" key="1">
    <citation type="journal article" date="2014" name="Front. Microbiol.">
        <title>High frequency of phylogenetically diverse reductive dehalogenase-homologous genes in deep subseafloor sedimentary metagenomes.</title>
        <authorList>
            <person name="Kawai M."/>
            <person name="Futagami T."/>
            <person name="Toyoda A."/>
            <person name="Takaki Y."/>
            <person name="Nishi S."/>
            <person name="Hori S."/>
            <person name="Arai W."/>
            <person name="Tsubouchi T."/>
            <person name="Morono Y."/>
            <person name="Uchiyama I."/>
            <person name="Ito T."/>
            <person name="Fujiyama A."/>
            <person name="Inagaki F."/>
            <person name="Takami H."/>
        </authorList>
    </citation>
    <scope>NUCLEOTIDE SEQUENCE</scope>
    <source>
        <strain evidence="1">Expedition CK06-06</strain>
    </source>
</reference>
<evidence type="ECO:0008006" key="2">
    <source>
        <dbReference type="Google" id="ProtNLM"/>
    </source>
</evidence>
<name>X0V7P2_9ZZZZ</name>
<dbReference type="SUPFAM" id="SSF52540">
    <property type="entry name" value="P-loop containing nucleoside triphosphate hydrolases"/>
    <property type="match status" value="1"/>
</dbReference>
<feature type="non-terminal residue" evidence="1">
    <location>
        <position position="1"/>
    </location>
</feature>
<comment type="caution">
    <text evidence="1">The sequence shown here is derived from an EMBL/GenBank/DDBJ whole genome shotgun (WGS) entry which is preliminary data.</text>
</comment>
<sequence>ASMEATYQKQLDELPTESLFETQIKNLLDKLDSLRLEEDRTSKHLEKLRVEQEHLQFWRDTFGKSLKLMFIEKAAPYLQKRANYHIQQLGNSQIHFEVSTTKELAKGEKHEIEVKVYSDTGGGTFDSLSGGEQQLASFAFGLALSDLASTQSVGDSSFLCLDEPFSQLDPRNSEAIVNYLTGSLSKERSTILLVSNDDSLMSLVPNRVHVVKEKGISRV</sequence>
<dbReference type="EMBL" id="BARS01028347">
    <property type="protein sequence ID" value="GAG07387.1"/>
    <property type="molecule type" value="Genomic_DNA"/>
</dbReference>
<organism evidence="1">
    <name type="scientific">marine sediment metagenome</name>
    <dbReference type="NCBI Taxonomy" id="412755"/>
    <lineage>
        <taxon>unclassified sequences</taxon>
        <taxon>metagenomes</taxon>
        <taxon>ecological metagenomes</taxon>
    </lineage>
</organism>
<dbReference type="PANTHER" id="PTHR32114:SF2">
    <property type="entry name" value="ABC TRANSPORTER ABCH.3"/>
    <property type="match status" value="1"/>
</dbReference>